<name>F5XIM4_MICPN</name>
<evidence type="ECO:0000313" key="1">
    <source>
        <dbReference type="EMBL" id="BAK38262.1"/>
    </source>
</evidence>
<dbReference type="STRING" id="1032480.MLP_52480"/>
<gene>
    <name evidence="1" type="ordered locus">MLP_52480</name>
</gene>
<protein>
    <submittedName>
        <fullName evidence="1">Uncharacterized protein</fullName>
    </submittedName>
</protein>
<dbReference type="KEGG" id="mph:MLP_52480"/>
<organism evidence="1 2">
    <name type="scientific">Microlunatus phosphovorus (strain ATCC 700054 / DSM 10555 / JCM 9379 / NBRC 101784 / NCIMB 13414 / VKM Ac-1990 / NM-1)</name>
    <dbReference type="NCBI Taxonomy" id="1032480"/>
    <lineage>
        <taxon>Bacteria</taxon>
        <taxon>Bacillati</taxon>
        <taxon>Actinomycetota</taxon>
        <taxon>Actinomycetes</taxon>
        <taxon>Propionibacteriales</taxon>
        <taxon>Propionibacteriaceae</taxon>
        <taxon>Microlunatus</taxon>
    </lineage>
</organism>
<reference evidence="1 2" key="1">
    <citation type="submission" date="2011-05" db="EMBL/GenBank/DDBJ databases">
        <title>Whole genome sequence of Microlunatus phosphovorus NM-1.</title>
        <authorList>
            <person name="Hosoyama A."/>
            <person name="Sasaki K."/>
            <person name="Harada T."/>
            <person name="Igarashi R."/>
            <person name="Kawakoshi A."/>
            <person name="Sasagawa M."/>
            <person name="Fukada J."/>
            <person name="Nakamura S."/>
            <person name="Katano Y."/>
            <person name="Hanada S."/>
            <person name="Kamagata Y."/>
            <person name="Nakamura N."/>
            <person name="Yamazaki S."/>
            <person name="Fujita N."/>
        </authorList>
    </citation>
    <scope>NUCLEOTIDE SEQUENCE [LARGE SCALE GENOMIC DNA]</scope>
    <source>
        <strain evidence="2">ATCC 700054 / DSM 10555 / JCM 9379 / NBRC 101784 / NCIMB 13414 / VKM Ac-1990 / NM-1</strain>
    </source>
</reference>
<dbReference type="HOGENOM" id="CLU_069366_1_0_11"/>
<dbReference type="EMBL" id="AP012204">
    <property type="protein sequence ID" value="BAK38262.1"/>
    <property type="molecule type" value="Genomic_DNA"/>
</dbReference>
<dbReference type="eggNOG" id="COG1708">
    <property type="taxonomic scope" value="Bacteria"/>
</dbReference>
<dbReference type="RefSeq" id="WP_013866074.1">
    <property type="nucleotide sequence ID" value="NC_015635.1"/>
</dbReference>
<proteinExistence type="predicted"/>
<keyword evidence="2" id="KW-1185">Reference proteome</keyword>
<dbReference type="Proteomes" id="UP000007947">
    <property type="component" value="Chromosome"/>
</dbReference>
<dbReference type="AlphaFoldDB" id="F5XIM4"/>
<sequence>MTRGRKPPSDLGTRLTQLDRILGVHVNTDPVDGLDLIVYHRGPVGSDSHLAICQILLEHGGRDRTIPGEPRRLRPVTRPAPLDWAYRDLDQMHRLALQVTNGQHHFEFDPGHVHLLPDFQPLADLARGGILADPSGELTLLHRRLQRYPSRLGDGLVARLWEIRPLLDAASGAADRGDTTGTAAGLTRAADLAAHALHGHAGTWPPHPAQLLSGAQRLACTPPSFAGTMQRVLAQLGTRPGLLRDAVATTSVLMDGVVVACRPRRQD</sequence>
<evidence type="ECO:0000313" key="2">
    <source>
        <dbReference type="Proteomes" id="UP000007947"/>
    </source>
</evidence>
<accession>F5XIM4</accession>